<evidence type="ECO:0000313" key="1">
    <source>
        <dbReference type="EMBL" id="KAG1903519.1"/>
    </source>
</evidence>
<reference evidence="1" key="1">
    <citation type="journal article" date="2020" name="New Phytol.">
        <title>Comparative genomics reveals dynamic genome evolution in host specialist ectomycorrhizal fungi.</title>
        <authorList>
            <person name="Lofgren L.A."/>
            <person name="Nguyen N.H."/>
            <person name="Vilgalys R."/>
            <person name="Ruytinx J."/>
            <person name="Liao H.L."/>
            <person name="Branco S."/>
            <person name="Kuo A."/>
            <person name="LaButti K."/>
            <person name="Lipzen A."/>
            <person name="Andreopoulos W."/>
            <person name="Pangilinan J."/>
            <person name="Riley R."/>
            <person name="Hundley H."/>
            <person name="Na H."/>
            <person name="Barry K."/>
            <person name="Grigoriev I.V."/>
            <person name="Stajich J.E."/>
            <person name="Kennedy P.G."/>
        </authorList>
    </citation>
    <scope>NUCLEOTIDE SEQUENCE</scope>
    <source>
        <strain evidence="1">FC203</strain>
    </source>
</reference>
<sequence>MILSELLYTHVHILKGFAAIVLFLIGRLTRGSELIDRGDTPSHSLSTKAECVYPSPKTFAVEEDGGELMRVLLPKCLAVTGIEIASGLSKPRPVYPETQLKLKFHHRSAIDSIATSLD</sequence>
<evidence type="ECO:0000313" key="2">
    <source>
        <dbReference type="Proteomes" id="UP001195769"/>
    </source>
</evidence>
<name>A0AAD4EC34_9AGAM</name>
<proteinExistence type="predicted"/>
<dbReference type="GeneID" id="64655269"/>
<comment type="caution">
    <text evidence="1">The sequence shown here is derived from an EMBL/GenBank/DDBJ whole genome shotgun (WGS) entry which is preliminary data.</text>
</comment>
<dbReference type="AlphaFoldDB" id="A0AAD4EC34"/>
<accession>A0AAD4EC34</accession>
<keyword evidence="2" id="KW-1185">Reference proteome</keyword>
<organism evidence="1 2">
    <name type="scientific">Suillus fuscotomentosus</name>
    <dbReference type="NCBI Taxonomy" id="1912939"/>
    <lineage>
        <taxon>Eukaryota</taxon>
        <taxon>Fungi</taxon>
        <taxon>Dikarya</taxon>
        <taxon>Basidiomycota</taxon>
        <taxon>Agaricomycotina</taxon>
        <taxon>Agaricomycetes</taxon>
        <taxon>Agaricomycetidae</taxon>
        <taxon>Boletales</taxon>
        <taxon>Suillineae</taxon>
        <taxon>Suillaceae</taxon>
        <taxon>Suillus</taxon>
    </lineage>
</organism>
<protein>
    <submittedName>
        <fullName evidence="1">Uncharacterized protein</fullName>
    </submittedName>
</protein>
<dbReference type="RefSeq" id="XP_041229094.1">
    <property type="nucleotide sequence ID" value="XM_041360971.1"/>
</dbReference>
<dbReference type="EMBL" id="JABBWK010000012">
    <property type="protein sequence ID" value="KAG1903519.1"/>
    <property type="molecule type" value="Genomic_DNA"/>
</dbReference>
<gene>
    <name evidence="1" type="ORF">F5891DRAFT_1016848</name>
</gene>
<dbReference type="Proteomes" id="UP001195769">
    <property type="component" value="Unassembled WGS sequence"/>
</dbReference>